<feature type="compositionally biased region" description="Low complexity" evidence="1">
    <location>
        <begin position="9"/>
        <end position="20"/>
    </location>
</feature>
<accession>A0ABT6VT03</accession>
<evidence type="ECO:0000256" key="1">
    <source>
        <dbReference type="SAM" id="MobiDB-lite"/>
    </source>
</evidence>
<feature type="compositionally biased region" description="Pro residues" evidence="1">
    <location>
        <begin position="37"/>
        <end position="47"/>
    </location>
</feature>
<evidence type="ECO:0000313" key="3">
    <source>
        <dbReference type="Proteomes" id="UP001156398"/>
    </source>
</evidence>
<sequence>MASTNTDTGPAAPGRLPAAGNRTPDLSGVAGPADGPHLPPAGRPGPGPIAHAARFAGAAAL</sequence>
<feature type="region of interest" description="Disordered" evidence="1">
    <location>
        <begin position="1"/>
        <end position="50"/>
    </location>
</feature>
<protein>
    <submittedName>
        <fullName evidence="2">Uncharacterized protein</fullName>
    </submittedName>
</protein>
<keyword evidence="3" id="KW-1185">Reference proteome</keyword>
<dbReference type="EMBL" id="JAAGKO020000002">
    <property type="protein sequence ID" value="MDI5961603.1"/>
    <property type="molecule type" value="Genomic_DNA"/>
</dbReference>
<gene>
    <name evidence="2" type="ORF">POF43_002510</name>
</gene>
<dbReference type="RefSeq" id="WP_271325692.1">
    <property type="nucleotide sequence ID" value="NZ_JAAGKO020000002.1"/>
</dbReference>
<reference evidence="2 3" key="1">
    <citation type="submission" date="2023-05" db="EMBL/GenBank/DDBJ databases">
        <title>Streptantibioticus silvisoli sp. nov., acidotolerant actinomycetes 1 from pine litter.</title>
        <authorList>
            <person name="Swiecimska M."/>
            <person name="Golinska P."/>
            <person name="Sangal V."/>
            <person name="Wachnowicz B."/>
            <person name="Goodfellow M."/>
        </authorList>
    </citation>
    <scope>NUCLEOTIDE SEQUENCE [LARGE SCALE GENOMIC DNA]</scope>
    <source>
        <strain evidence="2 3">SL54</strain>
    </source>
</reference>
<organism evidence="2 3">
    <name type="scientific">Streptantibioticus silvisoli</name>
    <dbReference type="NCBI Taxonomy" id="2705255"/>
    <lineage>
        <taxon>Bacteria</taxon>
        <taxon>Bacillati</taxon>
        <taxon>Actinomycetota</taxon>
        <taxon>Actinomycetes</taxon>
        <taxon>Kitasatosporales</taxon>
        <taxon>Streptomycetaceae</taxon>
        <taxon>Streptantibioticus</taxon>
    </lineage>
</organism>
<proteinExistence type="predicted"/>
<name>A0ABT6VT03_9ACTN</name>
<dbReference type="Proteomes" id="UP001156398">
    <property type="component" value="Unassembled WGS sequence"/>
</dbReference>
<evidence type="ECO:0000313" key="2">
    <source>
        <dbReference type="EMBL" id="MDI5961603.1"/>
    </source>
</evidence>
<comment type="caution">
    <text evidence="2">The sequence shown here is derived from an EMBL/GenBank/DDBJ whole genome shotgun (WGS) entry which is preliminary data.</text>
</comment>